<dbReference type="EMBL" id="BMNT01000048">
    <property type="protein sequence ID" value="GGL14458.1"/>
    <property type="molecule type" value="Genomic_DNA"/>
</dbReference>
<dbReference type="AlphaFoldDB" id="A0A917VSK2"/>
<organism evidence="2 3">
    <name type="scientific">Sphaerisporangium melleum</name>
    <dbReference type="NCBI Taxonomy" id="321316"/>
    <lineage>
        <taxon>Bacteria</taxon>
        <taxon>Bacillati</taxon>
        <taxon>Actinomycetota</taxon>
        <taxon>Actinomycetes</taxon>
        <taxon>Streptosporangiales</taxon>
        <taxon>Streptosporangiaceae</taxon>
        <taxon>Sphaerisporangium</taxon>
    </lineage>
</organism>
<sequence>MYQAVLRDAATPIQGRLHRAFGRWSEEKGFPAADPERPATEHRVADSRLGMRHHGGCGRYVLDEPHDGGTLRTAAVFLDGIERVPGWVMVTVERLGPGQAGQGAARAPGFVPAYLRTQRITDGAIHLEDAAVVLAEQEVSHFLHILTEPRRRAPIAVVTPGPGSAERADWLAAAVAGAALVVRLADRHTEELFNQAVGERLGVYGGAIRTYAAPFDPASERHTHRHPPMSPAKLRDEGEAALAKIANAMVGRAAGMDLPDEVHRALPVVHRVLAGRSPSAALATAMDARAGSAAPARNRHGDRADGGPATGSRGMPAAPPKPGPAGTPAGGRSVPAAPAGVPAPPPGGPPEVRETGGGDAGVREPGGPGGTPEVPAPRPGSVLVPAPRSGDAPTGPADRLLAGPGLPPAPSAAAGPAERDVMARPGQDTVAGPTGQDTGAGSAGQPPPEPASDEPAGREYASRLARDVAEAVVREVREELETALGLAADLDTGQQLLREVRALGLRLDGLCELVLGDPAQQERPDDPDGPRPAYELLQEEYAEAVGTSRALAERVRRLEGMLAELGHPMYGVAPPEEVFQPDSLAEALIEARSRLTHVVIGETDAPAVRLDNTYPGLRRSWAGKAWDALHALNDFARARSSGEFAGGFYDWCAVGEPGRYTVPAGMLVMRESRSVATRDKFRDPRTFPVPVEVDPRGEILMEAHIKLRAVGYPAPRMHFHDDSGGATGKVYVGYLGAHLPNTRTN</sequence>
<protein>
    <submittedName>
        <fullName evidence="2">Uncharacterized protein</fullName>
    </submittedName>
</protein>
<comment type="caution">
    <text evidence="2">The sequence shown here is derived from an EMBL/GenBank/DDBJ whole genome shotgun (WGS) entry which is preliminary data.</text>
</comment>
<reference evidence="2" key="1">
    <citation type="journal article" date="2014" name="Int. J. Syst. Evol. Microbiol.">
        <title>Complete genome sequence of Corynebacterium casei LMG S-19264T (=DSM 44701T), isolated from a smear-ripened cheese.</title>
        <authorList>
            <consortium name="US DOE Joint Genome Institute (JGI-PGF)"/>
            <person name="Walter F."/>
            <person name="Albersmeier A."/>
            <person name="Kalinowski J."/>
            <person name="Ruckert C."/>
        </authorList>
    </citation>
    <scope>NUCLEOTIDE SEQUENCE</scope>
    <source>
        <strain evidence="2">JCM 13064</strain>
    </source>
</reference>
<keyword evidence="3" id="KW-1185">Reference proteome</keyword>
<name>A0A917VSK2_9ACTN</name>
<evidence type="ECO:0000313" key="2">
    <source>
        <dbReference type="EMBL" id="GGL14458.1"/>
    </source>
</evidence>
<feature type="region of interest" description="Disordered" evidence="1">
    <location>
        <begin position="286"/>
        <end position="463"/>
    </location>
</feature>
<reference evidence="2" key="2">
    <citation type="submission" date="2020-09" db="EMBL/GenBank/DDBJ databases">
        <authorList>
            <person name="Sun Q."/>
            <person name="Ohkuma M."/>
        </authorList>
    </citation>
    <scope>NUCLEOTIDE SEQUENCE</scope>
    <source>
        <strain evidence="2">JCM 13064</strain>
    </source>
</reference>
<gene>
    <name evidence="2" type="ORF">GCM10007964_65560</name>
</gene>
<evidence type="ECO:0000256" key="1">
    <source>
        <dbReference type="SAM" id="MobiDB-lite"/>
    </source>
</evidence>
<accession>A0A917VSK2</accession>
<feature type="compositionally biased region" description="Low complexity" evidence="1">
    <location>
        <begin position="326"/>
        <end position="340"/>
    </location>
</feature>
<feature type="compositionally biased region" description="Gly residues" evidence="1">
    <location>
        <begin position="357"/>
        <end position="370"/>
    </location>
</feature>
<proteinExistence type="predicted"/>
<dbReference type="Proteomes" id="UP000645217">
    <property type="component" value="Unassembled WGS sequence"/>
</dbReference>
<evidence type="ECO:0000313" key="3">
    <source>
        <dbReference type="Proteomes" id="UP000645217"/>
    </source>
</evidence>
<feature type="compositionally biased region" description="Low complexity" evidence="1">
    <location>
        <begin position="395"/>
        <end position="404"/>
    </location>
</feature>